<dbReference type="EMBL" id="JAEHOH010000001">
    <property type="protein sequence ID" value="MBK0417568.1"/>
    <property type="molecule type" value="Genomic_DNA"/>
</dbReference>
<dbReference type="InterPro" id="IPR001387">
    <property type="entry name" value="Cro/C1-type_HTH"/>
</dbReference>
<reference evidence="3" key="1">
    <citation type="submission" date="2020-12" db="EMBL/GenBank/DDBJ databases">
        <title>Leucobacter sp. CAS1, isolated from Chromium sludge.</title>
        <authorList>
            <person name="Xu Z."/>
        </authorList>
    </citation>
    <scope>NUCLEOTIDE SEQUENCE</scope>
    <source>
        <strain evidence="3">CSA1</strain>
    </source>
</reference>
<proteinExistence type="predicted"/>
<dbReference type="SUPFAM" id="SSF47413">
    <property type="entry name" value="lambda repressor-like DNA-binding domains"/>
    <property type="match status" value="1"/>
</dbReference>
<dbReference type="PANTHER" id="PTHR46797">
    <property type="entry name" value="HTH-TYPE TRANSCRIPTIONAL REGULATOR"/>
    <property type="match status" value="1"/>
</dbReference>
<dbReference type="Proteomes" id="UP000608530">
    <property type="component" value="Unassembled WGS sequence"/>
</dbReference>
<name>A0A934Q567_9MICO</name>
<organism evidence="3 4">
    <name type="scientific">Leucobacter chromiisoli</name>
    <dbReference type="NCBI Taxonomy" id="2796471"/>
    <lineage>
        <taxon>Bacteria</taxon>
        <taxon>Bacillati</taxon>
        <taxon>Actinomycetota</taxon>
        <taxon>Actinomycetes</taxon>
        <taxon>Micrococcales</taxon>
        <taxon>Microbacteriaceae</taxon>
        <taxon>Leucobacter</taxon>
    </lineage>
</organism>
<gene>
    <name evidence="3" type="ORF">JD276_00755</name>
</gene>
<comment type="caution">
    <text evidence="3">The sequence shown here is derived from an EMBL/GenBank/DDBJ whole genome shotgun (WGS) entry which is preliminary data.</text>
</comment>
<dbReference type="Pfam" id="PF01381">
    <property type="entry name" value="HTH_3"/>
    <property type="match status" value="1"/>
</dbReference>
<dbReference type="SMART" id="SM00530">
    <property type="entry name" value="HTH_XRE"/>
    <property type="match status" value="1"/>
</dbReference>
<dbReference type="Gene3D" id="1.10.260.40">
    <property type="entry name" value="lambda repressor-like DNA-binding domains"/>
    <property type="match status" value="1"/>
</dbReference>
<keyword evidence="1" id="KW-0238">DNA-binding</keyword>
<sequence>MPKFHSDAAREIGGRIRAARQELGISLEDLGELAEVNWTSIGKIERGVSSPAVETLIRIATALEMDPGAFVTGITADDYGDREHQLTARDLIRARAQQRRRRS</sequence>
<dbReference type="PANTHER" id="PTHR46797:SF1">
    <property type="entry name" value="METHYLPHOSPHONATE SYNTHASE"/>
    <property type="match status" value="1"/>
</dbReference>
<dbReference type="InterPro" id="IPR010982">
    <property type="entry name" value="Lambda_DNA-bd_dom_sf"/>
</dbReference>
<dbReference type="GO" id="GO:0003677">
    <property type="term" value="F:DNA binding"/>
    <property type="evidence" value="ECO:0007669"/>
    <property type="project" value="UniProtKB-KW"/>
</dbReference>
<keyword evidence="4" id="KW-1185">Reference proteome</keyword>
<feature type="domain" description="HTH cro/C1-type" evidence="2">
    <location>
        <begin position="16"/>
        <end position="70"/>
    </location>
</feature>
<evidence type="ECO:0000313" key="4">
    <source>
        <dbReference type="Proteomes" id="UP000608530"/>
    </source>
</evidence>
<dbReference type="PROSITE" id="PS50943">
    <property type="entry name" value="HTH_CROC1"/>
    <property type="match status" value="1"/>
</dbReference>
<protein>
    <submittedName>
        <fullName evidence="3">Helix-turn-helix transcriptional regulator</fullName>
    </submittedName>
</protein>
<accession>A0A934Q567</accession>
<dbReference type="InterPro" id="IPR050807">
    <property type="entry name" value="TransReg_Diox_bact_type"/>
</dbReference>
<dbReference type="GO" id="GO:0005829">
    <property type="term" value="C:cytosol"/>
    <property type="evidence" value="ECO:0007669"/>
    <property type="project" value="TreeGrafter"/>
</dbReference>
<evidence type="ECO:0000256" key="1">
    <source>
        <dbReference type="ARBA" id="ARBA00023125"/>
    </source>
</evidence>
<evidence type="ECO:0000259" key="2">
    <source>
        <dbReference type="PROSITE" id="PS50943"/>
    </source>
</evidence>
<dbReference type="AlphaFoldDB" id="A0A934Q567"/>
<dbReference type="GO" id="GO:0003700">
    <property type="term" value="F:DNA-binding transcription factor activity"/>
    <property type="evidence" value="ECO:0007669"/>
    <property type="project" value="TreeGrafter"/>
</dbReference>
<dbReference type="RefSeq" id="WP_200112772.1">
    <property type="nucleotide sequence ID" value="NZ_JAEHOH010000001.1"/>
</dbReference>
<evidence type="ECO:0000313" key="3">
    <source>
        <dbReference type="EMBL" id="MBK0417568.1"/>
    </source>
</evidence>
<dbReference type="CDD" id="cd00093">
    <property type="entry name" value="HTH_XRE"/>
    <property type="match status" value="1"/>
</dbReference>